<keyword evidence="1" id="KW-1133">Transmembrane helix</keyword>
<evidence type="ECO:0000259" key="2">
    <source>
        <dbReference type="Pfam" id="PF01757"/>
    </source>
</evidence>
<dbReference type="EMBL" id="JAATJE010000001">
    <property type="protein sequence ID" value="NJC33722.1"/>
    <property type="molecule type" value="Genomic_DNA"/>
</dbReference>
<feature type="transmembrane region" description="Helical" evidence="1">
    <location>
        <begin position="74"/>
        <end position="97"/>
    </location>
</feature>
<dbReference type="InterPro" id="IPR002656">
    <property type="entry name" value="Acyl_transf_3_dom"/>
</dbReference>
<feature type="transmembrane region" description="Helical" evidence="1">
    <location>
        <begin position="291"/>
        <end position="312"/>
    </location>
</feature>
<dbReference type="InterPro" id="IPR050879">
    <property type="entry name" value="Acyltransferase_3"/>
</dbReference>
<protein>
    <submittedName>
        <fullName evidence="3">Peptidoglycan/LPS O-acetylase OafA/YrhL</fullName>
    </submittedName>
</protein>
<sequence length="337" mass="35922">MLVAAFHLSITIGTDRFAGVPVFASVTWWGYRGVDFFFVLSGFIILLAHRRDIGRPDRLGRYAWKRASRIYPAYWLYTAVVLAISAAGSGTLLASIATGGDFLSTLTLVRFGDVDPAIGVAWTLFHEIVFYTAFAALIINRRLGIALFAIWGVTILWSALEPTPHSLAGTLIGSYNMNFFFGLAAYGAFRRLSASAGLAALAASPVLLGVMIALEAGGVGGMLLHAGYAAAFALAIFGAARAEANGLRMSFPGLSLVGDASYSIYLTHVTMQTYLALIAAKLGLFTMLPGWAAYIGILVAGTLVGIMAYLLVEKPLLRLLRPRPAKIPHTVGRAALS</sequence>
<feature type="transmembrane region" description="Helical" evidence="1">
    <location>
        <begin position="117"/>
        <end position="138"/>
    </location>
</feature>
<evidence type="ECO:0000256" key="1">
    <source>
        <dbReference type="SAM" id="Phobius"/>
    </source>
</evidence>
<feature type="transmembrane region" description="Helical" evidence="1">
    <location>
        <begin position="166"/>
        <end position="189"/>
    </location>
</feature>
<gene>
    <name evidence="3" type="ORF">GGR88_001196</name>
</gene>
<proteinExistence type="predicted"/>
<keyword evidence="1" id="KW-0472">Membrane</keyword>
<keyword evidence="1" id="KW-0812">Transmembrane</keyword>
<name>A0ABX0XLR1_9SPHN</name>
<reference evidence="3 4" key="1">
    <citation type="submission" date="2020-03" db="EMBL/GenBank/DDBJ databases">
        <title>Genomic Encyclopedia of Type Strains, Phase IV (KMG-IV): sequencing the most valuable type-strain genomes for metagenomic binning, comparative biology and taxonomic classification.</title>
        <authorList>
            <person name="Goeker M."/>
        </authorList>
    </citation>
    <scope>NUCLEOTIDE SEQUENCE [LARGE SCALE GENOMIC DNA]</scope>
    <source>
        <strain evidence="3 4">DSM 27651</strain>
    </source>
</reference>
<feature type="transmembrane region" description="Helical" evidence="1">
    <location>
        <begin position="28"/>
        <end position="48"/>
    </location>
</feature>
<evidence type="ECO:0000313" key="4">
    <source>
        <dbReference type="Proteomes" id="UP000734218"/>
    </source>
</evidence>
<dbReference type="PANTHER" id="PTHR23028:SF131">
    <property type="entry name" value="BLR2367 PROTEIN"/>
    <property type="match status" value="1"/>
</dbReference>
<dbReference type="Proteomes" id="UP000734218">
    <property type="component" value="Unassembled WGS sequence"/>
</dbReference>
<evidence type="ECO:0000313" key="3">
    <source>
        <dbReference type="EMBL" id="NJC33722.1"/>
    </source>
</evidence>
<feature type="domain" description="Acyltransferase 3" evidence="2">
    <location>
        <begin position="1"/>
        <end position="309"/>
    </location>
</feature>
<dbReference type="PANTHER" id="PTHR23028">
    <property type="entry name" value="ACETYLTRANSFERASE"/>
    <property type="match status" value="1"/>
</dbReference>
<feature type="transmembrane region" description="Helical" evidence="1">
    <location>
        <begin position="262"/>
        <end position="285"/>
    </location>
</feature>
<organism evidence="3 4">
    <name type="scientific">Sphingomonas jejuensis</name>
    <dbReference type="NCBI Taxonomy" id="904715"/>
    <lineage>
        <taxon>Bacteria</taxon>
        <taxon>Pseudomonadati</taxon>
        <taxon>Pseudomonadota</taxon>
        <taxon>Alphaproteobacteria</taxon>
        <taxon>Sphingomonadales</taxon>
        <taxon>Sphingomonadaceae</taxon>
        <taxon>Sphingomonas</taxon>
    </lineage>
</organism>
<feature type="transmembrane region" description="Helical" evidence="1">
    <location>
        <begin position="222"/>
        <end position="242"/>
    </location>
</feature>
<comment type="caution">
    <text evidence="3">The sequence shown here is derived from an EMBL/GenBank/DDBJ whole genome shotgun (WGS) entry which is preliminary data.</text>
</comment>
<keyword evidence="4" id="KW-1185">Reference proteome</keyword>
<accession>A0ABX0XLR1</accession>
<dbReference type="Pfam" id="PF01757">
    <property type="entry name" value="Acyl_transf_3"/>
    <property type="match status" value="1"/>
</dbReference>
<feature type="transmembrane region" description="Helical" evidence="1">
    <location>
        <begin position="143"/>
        <end position="160"/>
    </location>
</feature>
<feature type="transmembrane region" description="Helical" evidence="1">
    <location>
        <begin position="196"/>
        <end position="216"/>
    </location>
</feature>